<dbReference type="Proteomes" id="UP000275078">
    <property type="component" value="Unassembled WGS sequence"/>
</dbReference>
<keyword evidence="3" id="KW-1185">Reference proteome</keyword>
<protein>
    <submittedName>
        <fullName evidence="2">Uncharacterized protein</fullName>
    </submittedName>
</protein>
<sequence length="462" mass="52228">MELHVSAATDLTTTPNAEIDLKREGALTEADSPVWHVPVNHQSPRPRTLSVDSTASTLIGSDEYLKEDSIGTGNSESDSATHTVTIRYGALPDSLCGGLPLLEHFEGIIEAEKRFNAHIEQLKSAEKEREDLEFAYDEIRGNLAGEVVRRFARFYRTLDKDEDWDLELVMTLSALSPDSKPVSCGSPSFRYKRIPFYFRVDFSEAYLGDICKKPALAMSKYARSSTGAESIARCSQDELWTILQDACFYKKGGTRWDLTGRSKPIKAQGSIWRVWDTSASFNKGSLWRRKVVTDGSRQMDVAATVDSKWLPDSDASTLVLHIRYKYVSMNGVWCVTKTNSFLLLRLPITYVTEYVSKPKSQWDFYKNFSYTIDVFVRLFEGDHLLNFGKLSDAQIAEGLFYTKEELERCKEEQKQVNGNLLQIFLRPFSVWERGLFVAGLGTQMSKPASIGLPLPTTKFEDN</sequence>
<organism evidence="2 3">
    <name type="scientific">Ascobolus immersus RN42</name>
    <dbReference type="NCBI Taxonomy" id="1160509"/>
    <lineage>
        <taxon>Eukaryota</taxon>
        <taxon>Fungi</taxon>
        <taxon>Dikarya</taxon>
        <taxon>Ascomycota</taxon>
        <taxon>Pezizomycotina</taxon>
        <taxon>Pezizomycetes</taxon>
        <taxon>Pezizales</taxon>
        <taxon>Ascobolaceae</taxon>
        <taxon>Ascobolus</taxon>
    </lineage>
</organism>
<reference evidence="2 3" key="1">
    <citation type="journal article" date="2018" name="Nat. Ecol. Evol.">
        <title>Pezizomycetes genomes reveal the molecular basis of ectomycorrhizal truffle lifestyle.</title>
        <authorList>
            <person name="Murat C."/>
            <person name="Payen T."/>
            <person name="Noel B."/>
            <person name="Kuo A."/>
            <person name="Morin E."/>
            <person name="Chen J."/>
            <person name="Kohler A."/>
            <person name="Krizsan K."/>
            <person name="Balestrini R."/>
            <person name="Da Silva C."/>
            <person name="Montanini B."/>
            <person name="Hainaut M."/>
            <person name="Levati E."/>
            <person name="Barry K.W."/>
            <person name="Belfiori B."/>
            <person name="Cichocki N."/>
            <person name="Clum A."/>
            <person name="Dockter R.B."/>
            <person name="Fauchery L."/>
            <person name="Guy J."/>
            <person name="Iotti M."/>
            <person name="Le Tacon F."/>
            <person name="Lindquist E.A."/>
            <person name="Lipzen A."/>
            <person name="Malagnac F."/>
            <person name="Mello A."/>
            <person name="Molinier V."/>
            <person name="Miyauchi S."/>
            <person name="Poulain J."/>
            <person name="Riccioni C."/>
            <person name="Rubini A."/>
            <person name="Sitrit Y."/>
            <person name="Splivallo R."/>
            <person name="Traeger S."/>
            <person name="Wang M."/>
            <person name="Zifcakova L."/>
            <person name="Wipf D."/>
            <person name="Zambonelli A."/>
            <person name="Paolocci F."/>
            <person name="Nowrousian M."/>
            <person name="Ottonello S."/>
            <person name="Baldrian P."/>
            <person name="Spatafora J.W."/>
            <person name="Henrissat B."/>
            <person name="Nagy L.G."/>
            <person name="Aury J.M."/>
            <person name="Wincker P."/>
            <person name="Grigoriev I.V."/>
            <person name="Bonfante P."/>
            <person name="Martin F.M."/>
        </authorList>
    </citation>
    <scope>NUCLEOTIDE SEQUENCE [LARGE SCALE GENOMIC DNA]</scope>
    <source>
        <strain evidence="2 3">RN42</strain>
    </source>
</reference>
<dbReference type="AlphaFoldDB" id="A0A3N4I0Y0"/>
<gene>
    <name evidence="2" type="ORF">BJ508DRAFT_309873</name>
</gene>
<keyword evidence="1" id="KW-0175">Coiled coil</keyword>
<name>A0A3N4I0Y0_ASCIM</name>
<feature type="coiled-coil region" evidence="1">
    <location>
        <begin position="108"/>
        <end position="142"/>
    </location>
</feature>
<accession>A0A3N4I0Y0</accession>
<dbReference type="EMBL" id="ML119721">
    <property type="protein sequence ID" value="RPA77760.1"/>
    <property type="molecule type" value="Genomic_DNA"/>
</dbReference>
<evidence type="ECO:0000256" key="1">
    <source>
        <dbReference type="SAM" id="Coils"/>
    </source>
</evidence>
<proteinExistence type="predicted"/>
<evidence type="ECO:0000313" key="3">
    <source>
        <dbReference type="Proteomes" id="UP000275078"/>
    </source>
</evidence>
<evidence type="ECO:0000313" key="2">
    <source>
        <dbReference type="EMBL" id="RPA77760.1"/>
    </source>
</evidence>